<reference evidence="1 2" key="1">
    <citation type="submission" date="2020-04" db="EMBL/GenBank/DDBJ databases">
        <title>Acinetobacter Taxon 24.</title>
        <authorList>
            <person name="Nemec A."/>
            <person name="Radolfova-Krizova L."/>
            <person name="Higgins P.G."/>
            <person name="Spanelova P."/>
        </authorList>
    </citation>
    <scope>NUCLEOTIDE SEQUENCE [LARGE SCALE GENOMIC DNA]</scope>
    <source>
        <strain evidence="1 2">ANC 5084</strain>
    </source>
</reference>
<proteinExistence type="predicted"/>
<evidence type="ECO:0000313" key="1">
    <source>
        <dbReference type="EMBL" id="NNH26637.1"/>
    </source>
</evidence>
<evidence type="ECO:0000313" key="2">
    <source>
        <dbReference type="Proteomes" id="UP000555322"/>
    </source>
</evidence>
<accession>A0ABX1UTU5</accession>
<evidence type="ECO:0008006" key="3">
    <source>
        <dbReference type="Google" id="ProtNLM"/>
    </source>
</evidence>
<dbReference type="EMBL" id="JABERJ010000021">
    <property type="protein sequence ID" value="NNH26637.1"/>
    <property type="molecule type" value="Genomic_DNA"/>
</dbReference>
<protein>
    <recommendedName>
        <fullName evidence="3">Transposase</fullName>
    </recommendedName>
</protein>
<dbReference type="RefSeq" id="WP_171536511.1">
    <property type="nucleotide sequence ID" value="NZ_JABERJ010000021.1"/>
</dbReference>
<comment type="caution">
    <text evidence="1">The sequence shown here is derived from an EMBL/GenBank/DDBJ whole genome shotgun (WGS) entry which is preliminary data.</text>
</comment>
<sequence length="54" mass="6015">MISQKIWRYWNTAQQLSDAEGIGNILISSILFAGISTRNTLDELLEHLKGGPTI</sequence>
<dbReference type="Proteomes" id="UP000555322">
    <property type="component" value="Unassembled WGS sequence"/>
</dbReference>
<name>A0ABX1UTU5_9GAMM</name>
<keyword evidence="2" id="KW-1185">Reference proteome</keyword>
<organism evidence="1 2">
    <name type="scientific">Acinetobacter terrestris</name>
    <dbReference type="NCBI Taxonomy" id="2529843"/>
    <lineage>
        <taxon>Bacteria</taxon>
        <taxon>Pseudomonadati</taxon>
        <taxon>Pseudomonadota</taxon>
        <taxon>Gammaproteobacteria</taxon>
        <taxon>Moraxellales</taxon>
        <taxon>Moraxellaceae</taxon>
        <taxon>Acinetobacter</taxon>
        <taxon>Acinetobacter Taxon 24</taxon>
    </lineage>
</organism>
<gene>
    <name evidence="1" type="ORF">HLH15_09210</name>
</gene>